<sequence>MQTDTLGSLALDMHAAPFARVALSNVTRELPHKIDHLLTSPGEWQSPRAMHPAFYGSYDWHSSVHMHWLLARLLRLAPAQEEAPRIRDTFDLHFASANIETEAAYFRHPARQSFERTYGWAWLLKLQTELVLLAEADPQSLRWRDSLQPLADLIAERYLHYLPLADYPIRAGTHANSAFGLLFALDYAEKIQHIALRKLIAAKANQWFGRDRRYPARYEPGGDDFLSGGLLEAVLMLRVVDGCSYADWWEVFCPAREDLPTWLTPVAVSDRSDPKLAHLDGLNLARAWCWKRLAPQLPAEMRQAVADAVAAHLSASLPQASSGDYAGTHWLASFALLALTDD</sequence>
<comment type="caution">
    <text evidence="1">The sequence shown here is derived from an EMBL/GenBank/DDBJ whole genome shotgun (WGS) entry which is preliminary data.</text>
</comment>
<keyword evidence="2" id="KW-1185">Reference proteome</keyword>
<name>A0ABU6JJ88_9BURK</name>
<dbReference type="EMBL" id="JAWIIV010000058">
    <property type="protein sequence ID" value="MEC4723531.1"/>
    <property type="molecule type" value="Genomic_DNA"/>
</dbReference>
<reference evidence="1 2" key="1">
    <citation type="submission" date="2023-10" db="EMBL/GenBank/DDBJ databases">
        <title>Noviherbaspirillum sp. CPCC 100848 genome assembly.</title>
        <authorList>
            <person name="Li X.Y."/>
            <person name="Fang X.M."/>
        </authorList>
    </citation>
    <scope>NUCLEOTIDE SEQUENCE [LARGE SCALE GENOMIC DNA]</scope>
    <source>
        <strain evidence="1 2">CPCC 100848</strain>
    </source>
</reference>
<dbReference type="RefSeq" id="WP_326510145.1">
    <property type="nucleotide sequence ID" value="NZ_JAWIIV010000058.1"/>
</dbReference>
<evidence type="ECO:0000313" key="2">
    <source>
        <dbReference type="Proteomes" id="UP001352263"/>
    </source>
</evidence>
<dbReference type="InterPro" id="IPR021365">
    <property type="entry name" value="DUF2891"/>
</dbReference>
<accession>A0ABU6JJ88</accession>
<dbReference type="Proteomes" id="UP001352263">
    <property type="component" value="Unassembled WGS sequence"/>
</dbReference>
<evidence type="ECO:0000313" key="1">
    <source>
        <dbReference type="EMBL" id="MEC4723531.1"/>
    </source>
</evidence>
<dbReference type="Pfam" id="PF11199">
    <property type="entry name" value="DUF2891"/>
    <property type="match status" value="1"/>
</dbReference>
<organism evidence="1 2">
    <name type="scientific">Noviherbaspirillum album</name>
    <dbReference type="NCBI Taxonomy" id="3080276"/>
    <lineage>
        <taxon>Bacteria</taxon>
        <taxon>Pseudomonadati</taxon>
        <taxon>Pseudomonadota</taxon>
        <taxon>Betaproteobacteria</taxon>
        <taxon>Burkholderiales</taxon>
        <taxon>Oxalobacteraceae</taxon>
        <taxon>Noviherbaspirillum</taxon>
    </lineage>
</organism>
<proteinExistence type="predicted"/>
<protein>
    <submittedName>
        <fullName evidence="1">DUF2891 domain-containing protein</fullName>
    </submittedName>
</protein>
<gene>
    <name evidence="1" type="ORF">RY831_30790</name>
</gene>